<organism evidence="1 2">
    <name type="scientific">Diaporthe vaccinii</name>
    <dbReference type="NCBI Taxonomy" id="105482"/>
    <lineage>
        <taxon>Eukaryota</taxon>
        <taxon>Fungi</taxon>
        <taxon>Dikarya</taxon>
        <taxon>Ascomycota</taxon>
        <taxon>Pezizomycotina</taxon>
        <taxon>Sordariomycetes</taxon>
        <taxon>Sordariomycetidae</taxon>
        <taxon>Diaporthales</taxon>
        <taxon>Diaporthaceae</taxon>
        <taxon>Diaporthe</taxon>
        <taxon>Diaporthe eres species complex</taxon>
    </lineage>
</organism>
<keyword evidence="2" id="KW-1185">Reference proteome</keyword>
<evidence type="ECO:0000313" key="2">
    <source>
        <dbReference type="Proteomes" id="UP001600888"/>
    </source>
</evidence>
<dbReference type="EMBL" id="JBAWTH010000019">
    <property type="protein sequence ID" value="KAL2287498.1"/>
    <property type="molecule type" value="Genomic_DNA"/>
</dbReference>
<protein>
    <submittedName>
        <fullName evidence="1">Uncharacterized protein</fullName>
    </submittedName>
</protein>
<name>A0ABR4EYF8_9PEZI</name>
<proteinExistence type="predicted"/>
<sequence length="98" mass="10634">MPALAGNSKLITNLSLILTRLAPQLASSPASPLSVLIKASMSISSTPYERKMKKAGDRIKVAARGDVAKKDKEKKSFPDWDQPTIRVRSSVLPRVGFV</sequence>
<reference evidence="1 2" key="1">
    <citation type="submission" date="2024-03" db="EMBL/GenBank/DDBJ databases">
        <title>A high-quality draft genome sequence of Diaporthe vaccinii, a causative agent of upright dieback and viscid rot disease in cranberry plants.</title>
        <authorList>
            <person name="Sarrasin M."/>
            <person name="Lang B.F."/>
            <person name="Burger G."/>
        </authorList>
    </citation>
    <scope>NUCLEOTIDE SEQUENCE [LARGE SCALE GENOMIC DNA]</scope>
    <source>
        <strain evidence="1 2">IS7</strain>
    </source>
</reference>
<gene>
    <name evidence="1" type="ORF">FJTKL_04944</name>
</gene>
<comment type="caution">
    <text evidence="1">The sequence shown here is derived from an EMBL/GenBank/DDBJ whole genome shotgun (WGS) entry which is preliminary data.</text>
</comment>
<accession>A0ABR4EYF8</accession>
<dbReference type="Proteomes" id="UP001600888">
    <property type="component" value="Unassembled WGS sequence"/>
</dbReference>
<evidence type="ECO:0000313" key="1">
    <source>
        <dbReference type="EMBL" id="KAL2287498.1"/>
    </source>
</evidence>